<comment type="caution">
    <text evidence="1">The sequence shown here is derived from an EMBL/GenBank/DDBJ whole genome shotgun (WGS) entry which is preliminary data.</text>
</comment>
<dbReference type="EMBL" id="ABIB01000003">
    <property type="protein sequence ID" value="EDP96761.1"/>
    <property type="molecule type" value="Genomic_DNA"/>
</dbReference>
<proteinExistence type="predicted"/>
<protein>
    <submittedName>
        <fullName evidence="1">Uncharacterized protein</fullName>
    </submittedName>
</protein>
<keyword evidence="2" id="KW-1185">Reference proteome</keyword>
<dbReference type="Proteomes" id="UP000002945">
    <property type="component" value="Unassembled WGS sequence"/>
</dbReference>
<sequence length="101" mass="12337">MKFKELIEELKSLSNEGLYTRGKIDWWLLKYEKRYQSLSKDFDLLKAEFPKSDIDGHKLLKRESEFIKLYESLYEVSEYYRDENLDKELVNINEIINDIKY</sequence>
<dbReference type="STRING" id="391587.KAOT1_16398"/>
<reference evidence="1 2" key="1">
    <citation type="journal article" date="2011" name="J. Bacteriol.">
        <title>Genome sequence of the algicidal bacterium Kordia algicida OT-1.</title>
        <authorList>
            <person name="Lee H.S."/>
            <person name="Kang S.G."/>
            <person name="Kwon K.K."/>
            <person name="Lee J.H."/>
            <person name="Kim S.J."/>
        </authorList>
    </citation>
    <scope>NUCLEOTIDE SEQUENCE [LARGE SCALE GENOMIC DNA]</scope>
    <source>
        <strain evidence="1 2">OT-1</strain>
    </source>
</reference>
<accession>A9DR97</accession>
<name>A9DR97_9FLAO</name>
<evidence type="ECO:0000313" key="1">
    <source>
        <dbReference type="EMBL" id="EDP96761.1"/>
    </source>
</evidence>
<dbReference type="HOGENOM" id="CLU_2287803_0_0_10"/>
<dbReference type="AlphaFoldDB" id="A9DR97"/>
<dbReference type="RefSeq" id="WP_007095815.1">
    <property type="nucleotide sequence ID" value="NZ_CP142125.1"/>
</dbReference>
<evidence type="ECO:0000313" key="2">
    <source>
        <dbReference type="Proteomes" id="UP000002945"/>
    </source>
</evidence>
<organism evidence="1 2">
    <name type="scientific">Kordia algicida OT-1</name>
    <dbReference type="NCBI Taxonomy" id="391587"/>
    <lineage>
        <taxon>Bacteria</taxon>
        <taxon>Pseudomonadati</taxon>
        <taxon>Bacteroidota</taxon>
        <taxon>Flavobacteriia</taxon>
        <taxon>Flavobacteriales</taxon>
        <taxon>Flavobacteriaceae</taxon>
        <taxon>Kordia</taxon>
    </lineage>
</organism>
<gene>
    <name evidence="1" type="ORF">KAOT1_16398</name>
</gene>
<dbReference type="OrthoDB" id="1454653at2"/>